<sequence>MSNVGLLRQRPNTPTPSLPVPVLLFSQFLGFALPIAHIVIGSLYLNECPRQRYIPIYLIVGGVFGLVIALLSCLPCTQREEDDSNPDPPGCLYSTWTSLTKLFLFCWFIAGNVWIYSIYQPDYVKNPASPELYCNKTLYLFAFWVTTMGYIFAGLSFVLGLCFMLCSCLCRLAVSDDDV</sequence>
<dbReference type="PANTHER" id="PTHR33444:SF2">
    <property type="entry name" value="MARVEL DOMAIN-CONTAINING PROTEIN"/>
    <property type="match status" value="1"/>
</dbReference>
<dbReference type="GeneID" id="121202094"/>
<reference evidence="3" key="1">
    <citation type="submission" date="2025-08" db="UniProtKB">
        <authorList>
            <consortium name="RefSeq"/>
        </authorList>
    </citation>
    <scope>IDENTIFICATION</scope>
</reference>
<evidence type="ECO:0000256" key="1">
    <source>
        <dbReference type="SAM" id="Phobius"/>
    </source>
</evidence>
<dbReference type="Proteomes" id="UP000515150">
    <property type="component" value="Chromosome 2"/>
</dbReference>
<evidence type="ECO:0000313" key="3">
    <source>
        <dbReference type="RefSeq" id="XP_040925826.1"/>
    </source>
</evidence>
<accession>A0A8M1HBK0</accession>
<dbReference type="OrthoDB" id="6157510at2759"/>
<feature type="transmembrane region" description="Helical" evidence="1">
    <location>
        <begin position="56"/>
        <end position="74"/>
    </location>
</feature>
<feature type="transmembrane region" description="Helical" evidence="1">
    <location>
        <begin position="139"/>
        <end position="166"/>
    </location>
</feature>
<feature type="transmembrane region" description="Helical" evidence="1">
    <location>
        <begin position="102"/>
        <end position="119"/>
    </location>
</feature>
<keyword evidence="1" id="KW-1133">Transmembrane helix</keyword>
<gene>
    <name evidence="3" type="primary">LOC121202094</name>
</gene>
<proteinExistence type="predicted"/>
<protein>
    <submittedName>
        <fullName evidence="3">Transmembrane protein 272-like isoform X1</fullName>
    </submittedName>
</protein>
<dbReference type="AlphaFoldDB" id="A0A8M1HBK0"/>
<feature type="transmembrane region" description="Helical" evidence="1">
    <location>
        <begin position="20"/>
        <end position="44"/>
    </location>
</feature>
<keyword evidence="2" id="KW-1185">Reference proteome</keyword>
<name>A0A8M1HBK0_BETSP</name>
<evidence type="ECO:0000313" key="2">
    <source>
        <dbReference type="Proteomes" id="UP000515150"/>
    </source>
</evidence>
<dbReference type="RefSeq" id="XP_040925826.1">
    <property type="nucleotide sequence ID" value="XM_041069892.2"/>
</dbReference>
<dbReference type="KEGG" id="bspl:121202094"/>
<keyword evidence="1" id="KW-0812">Transmembrane</keyword>
<dbReference type="InterPro" id="IPR040350">
    <property type="entry name" value="TMEM272"/>
</dbReference>
<keyword evidence="1" id="KW-0472">Membrane</keyword>
<dbReference type="PANTHER" id="PTHR33444">
    <property type="entry name" value="SI:DKEY-19B23.12-RELATED"/>
    <property type="match status" value="1"/>
</dbReference>
<organism evidence="2 3">
    <name type="scientific">Betta splendens</name>
    <name type="common">Siamese fighting fish</name>
    <dbReference type="NCBI Taxonomy" id="158456"/>
    <lineage>
        <taxon>Eukaryota</taxon>
        <taxon>Metazoa</taxon>
        <taxon>Chordata</taxon>
        <taxon>Craniata</taxon>
        <taxon>Vertebrata</taxon>
        <taxon>Euteleostomi</taxon>
        <taxon>Actinopterygii</taxon>
        <taxon>Neopterygii</taxon>
        <taxon>Teleostei</taxon>
        <taxon>Neoteleostei</taxon>
        <taxon>Acanthomorphata</taxon>
        <taxon>Anabantaria</taxon>
        <taxon>Anabantiformes</taxon>
        <taxon>Anabantoidei</taxon>
        <taxon>Osphronemidae</taxon>
        <taxon>Betta</taxon>
    </lineage>
</organism>